<proteinExistence type="predicted"/>
<sequence>MREGGETKRTHGHSYATAQLLSEMPGNTEGRRGAYPRTFVSHAMKHGKKSVRESIFTLALMAVASRSIKAMLAKDGLQCALTFVA</sequence>
<evidence type="ECO:0000313" key="3">
    <source>
        <dbReference type="Proteomes" id="UP001200741"/>
    </source>
</evidence>
<gene>
    <name evidence="2" type="ORF">LXT13_14305</name>
</gene>
<dbReference type="RefSeq" id="WP_233372592.1">
    <property type="nucleotide sequence ID" value="NZ_JAJTWU010000005.1"/>
</dbReference>
<evidence type="ECO:0008006" key="4">
    <source>
        <dbReference type="Google" id="ProtNLM"/>
    </source>
</evidence>
<evidence type="ECO:0000256" key="1">
    <source>
        <dbReference type="SAM" id="MobiDB-lite"/>
    </source>
</evidence>
<dbReference type="EMBL" id="JAJTWU010000005">
    <property type="protein sequence ID" value="MCE4555576.1"/>
    <property type="molecule type" value="Genomic_DNA"/>
</dbReference>
<keyword evidence="3" id="KW-1185">Reference proteome</keyword>
<dbReference type="Proteomes" id="UP001200741">
    <property type="component" value="Unassembled WGS sequence"/>
</dbReference>
<feature type="region of interest" description="Disordered" evidence="1">
    <location>
        <begin position="1"/>
        <end position="34"/>
    </location>
</feature>
<organism evidence="2 3">
    <name type="scientific">Pelomonas cellulosilytica</name>
    <dbReference type="NCBI Taxonomy" id="2906762"/>
    <lineage>
        <taxon>Bacteria</taxon>
        <taxon>Pseudomonadati</taxon>
        <taxon>Pseudomonadota</taxon>
        <taxon>Betaproteobacteria</taxon>
        <taxon>Burkholderiales</taxon>
        <taxon>Sphaerotilaceae</taxon>
        <taxon>Roseateles</taxon>
    </lineage>
</organism>
<protein>
    <recommendedName>
        <fullName evidence="4">Transposase</fullName>
    </recommendedName>
</protein>
<accession>A0ABS8XY86</accession>
<name>A0ABS8XY86_9BURK</name>
<evidence type="ECO:0000313" key="2">
    <source>
        <dbReference type="EMBL" id="MCE4555576.1"/>
    </source>
</evidence>
<comment type="caution">
    <text evidence="2">The sequence shown here is derived from an EMBL/GenBank/DDBJ whole genome shotgun (WGS) entry which is preliminary data.</text>
</comment>
<reference evidence="2 3" key="1">
    <citation type="submission" date="2021-12" db="EMBL/GenBank/DDBJ databases">
        <title>Genome seq of P8.</title>
        <authorList>
            <person name="Seo T."/>
        </authorList>
    </citation>
    <scope>NUCLEOTIDE SEQUENCE [LARGE SCALE GENOMIC DNA]</scope>
    <source>
        <strain evidence="2 3">P8</strain>
    </source>
</reference>